<feature type="domain" description="Secretion system C-terminal sorting" evidence="4">
    <location>
        <begin position="1070"/>
        <end position="1141"/>
    </location>
</feature>
<evidence type="ECO:0000259" key="3">
    <source>
        <dbReference type="Pfam" id="PF09113"/>
    </source>
</evidence>
<accession>A0A2W1NFL3</accession>
<dbReference type="EMBL" id="QKSB01000001">
    <property type="protein sequence ID" value="PZE18275.1"/>
    <property type="molecule type" value="Genomic_DNA"/>
</dbReference>
<sequence>MKIFSLLLTTLFIHFAYSQSPGDTIVVQSFDYTMTTGANGGLARAMMVPFPDNPGISYSKVLMLYNMRCRNGAVNTTGGNYVACGEWDYSCNSYIHDSTRVDSIPSTTASHKITGYNGTSYNYSTTPIYNYYLHIQQAVILNNIVSENQAIIGTGTQNMNEALPTASRNAKSVFLFTQSELSNAGLTAGNIDALLLNVLNAGGDANYFRVRLKETSDLTVDLTNLNLNGFSEVFYANTNFTNGQNRIQFYTPFTWNGTDNLLVEFSFTNPNTNTTIEIEGSNILNMGAFSSNDSYTHFNGSNYIEADTYKGISGNTNRTIEAWIKADAGSNSGEICSWGTDVSGEKWVTRINGDGTLRAEINGGFKYGTTLINDGQWHHIAIVLNGNNVTDCSFYVDGQLESTGGSQSLSVNTDTNDGIKMRISRGVNNRYFDGIIDELRLWGTNLSATEISNWSKQKLNPTHPNYADLETYLPLNEGQGTTINDLSTHSRNGEIINGEIWEMPNGLALFKDFQALTARPNLTFAQGTYNLTISNDSIVDSIQQVSNLVNEYQINSNAGTILNDEIATASSNYYWEASYSYFFDENGVKTDSTIVTPNGTINISDLDYFQRMPMRFEIISFVTPYGVNLNLGATGKTWQVDLTDYMPVLKGDKLMTIERGGQWNEDLDIKFLFIVGTPPRDIVDVQQIWRNDYKSYTSIMDNSSFEPRDVLMNPAASAYKLKSVITGHGQEGEFIPRDHFYNIDGGANEFQWTVWTACAENPIYPQGGTWIYDRAGWCPGKPSDLEEYDLTPFVTPGQTHTIDYGIITATGTSNYIVNNQLVSYGAPNFSLDAALVDILDPSSYVEYERFNSICANPTVVIQNTGSTALTSLTIEYWINSSSTLETFTWTGNLAFLEKAEVDLPSPGSLWQSANPTNNKFNVTIKNPNGGTDEFIHNNTYQSEFNLVDILPEAFYLNFKTNNAPHESKIELFDDAGNVIFTRTGMSSNTTYKDTFELYAGCYTLLISDSDGDGINFWANSDGSGSAFIKEVGGFTLKSFNGDFGGSIIYNFSVDSPLSYDQLYNNSQVELFPNPAQAFFTLSADNIDPSQISIHNGLGQNFQLPIEKSNNQLHINTQDLAPGLYIVNIKYEGETITKRLIIQ</sequence>
<proteinExistence type="predicted"/>
<dbReference type="InterPro" id="IPR013320">
    <property type="entry name" value="ConA-like_dom_sf"/>
</dbReference>
<dbReference type="Proteomes" id="UP000249248">
    <property type="component" value="Unassembled WGS sequence"/>
</dbReference>
<dbReference type="InterPro" id="IPR014784">
    <property type="entry name" value="Cu2_ascorb_mOase-like_C"/>
</dbReference>
<evidence type="ECO:0000259" key="4">
    <source>
        <dbReference type="Pfam" id="PF18962"/>
    </source>
</evidence>
<dbReference type="InterPro" id="IPR026444">
    <property type="entry name" value="Secre_tail"/>
</dbReference>
<dbReference type="AlphaFoldDB" id="A0A2W1NFL3"/>
<feature type="domain" description="Peptide-N-glycosidase F C-terminal" evidence="3">
    <location>
        <begin position="696"/>
        <end position="811"/>
    </location>
</feature>
<dbReference type="CDD" id="cd00110">
    <property type="entry name" value="LamG"/>
    <property type="match status" value="1"/>
</dbReference>
<dbReference type="InterPro" id="IPR008977">
    <property type="entry name" value="PHM/PNGase_F_dom_sf"/>
</dbReference>
<dbReference type="NCBIfam" id="TIGR04183">
    <property type="entry name" value="Por_Secre_tail"/>
    <property type="match status" value="1"/>
</dbReference>
<keyword evidence="2" id="KW-1015">Disulfide bond</keyword>
<organism evidence="5 6">
    <name type="scientific">Putridiphycobacter roseus</name>
    <dbReference type="NCBI Taxonomy" id="2219161"/>
    <lineage>
        <taxon>Bacteria</taxon>
        <taxon>Pseudomonadati</taxon>
        <taxon>Bacteroidota</taxon>
        <taxon>Flavobacteriia</taxon>
        <taxon>Flavobacteriales</taxon>
        <taxon>Crocinitomicaceae</taxon>
        <taxon>Putridiphycobacter</taxon>
    </lineage>
</organism>
<dbReference type="InterPro" id="IPR015197">
    <property type="entry name" value="PngaseF_C"/>
</dbReference>
<evidence type="ECO:0000256" key="1">
    <source>
        <dbReference type="ARBA" id="ARBA00022729"/>
    </source>
</evidence>
<dbReference type="GO" id="GO:0004553">
    <property type="term" value="F:hydrolase activity, hydrolyzing O-glycosyl compounds"/>
    <property type="evidence" value="ECO:0007669"/>
    <property type="project" value="UniProtKB-ARBA"/>
</dbReference>
<name>A0A2W1NFL3_9FLAO</name>
<dbReference type="GO" id="GO:0005975">
    <property type="term" value="P:carbohydrate metabolic process"/>
    <property type="evidence" value="ECO:0007669"/>
    <property type="project" value="UniProtKB-ARBA"/>
</dbReference>
<evidence type="ECO:0000313" key="5">
    <source>
        <dbReference type="EMBL" id="PZE18275.1"/>
    </source>
</evidence>
<evidence type="ECO:0008006" key="7">
    <source>
        <dbReference type="Google" id="ProtNLM"/>
    </source>
</evidence>
<dbReference type="GO" id="GO:0016715">
    <property type="term" value="F:oxidoreductase activity, acting on paired donors, with incorporation or reduction of molecular oxygen, reduced ascorbate as one donor, and incorporation of one atom of oxygen"/>
    <property type="evidence" value="ECO:0007669"/>
    <property type="project" value="InterPro"/>
</dbReference>
<dbReference type="OrthoDB" id="6281169at2"/>
<evidence type="ECO:0000256" key="2">
    <source>
        <dbReference type="ARBA" id="ARBA00023157"/>
    </source>
</evidence>
<dbReference type="InterPro" id="IPR001791">
    <property type="entry name" value="Laminin_G"/>
</dbReference>
<keyword evidence="6" id="KW-1185">Reference proteome</keyword>
<dbReference type="SUPFAM" id="SSF49899">
    <property type="entry name" value="Concanavalin A-like lectins/glucanases"/>
    <property type="match status" value="1"/>
</dbReference>
<comment type="caution">
    <text evidence="5">The sequence shown here is derived from an EMBL/GenBank/DDBJ whole genome shotgun (WGS) entry which is preliminary data.</text>
</comment>
<dbReference type="Pfam" id="PF13385">
    <property type="entry name" value="Laminin_G_3"/>
    <property type="match status" value="1"/>
</dbReference>
<keyword evidence="1" id="KW-0732">Signal</keyword>
<dbReference type="RefSeq" id="WP_111061176.1">
    <property type="nucleotide sequence ID" value="NZ_JBHUCU010000007.1"/>
</dbReference>
<reference evidence="5 6" key="1">
    <citation type="submission" date="2018-06" db="EMBL/GenBank/DDBJ databases">
        <title>The draft genome sequence of Crocinitomix sp. SM1701.</title>
        <authorList>
            <person name="Zhang X."/>
        </authorList>
    </citation>
    <scope>NUCLEOTIDE SEQUENCE [LARGE SCALE GENOMIC DNA]</scope>
    <source>
        <strain evidence="5 6">SM1701</strain>
    </source>
</reference>
<gene>
    <name evidence="5" type="ORF">DNU06_00115</name>
</gene>
<dbReference type="Gene3D" id="2.60.120.200">
    <property type="match status" value="1"/>
</dbReference>
<dbReference type="SUPFAM" id="SSF49742">
    <property type="entry name" value="PHM/PNGase F"/>
    <property type="match status" value="1"/>
</dbReference>
<dbReference type="Pfam" id="PF09113">
    <property type="entry name" value="N-glycanase_C"/>
    <property type="match status" value="1"/>
</dbReference>
<dbReference type="Pfam" id="PF18962">
    <property type="entry name" value="Por_Secre_tail"/>
    <property type="match status" value="1"/>
</dbReference>
<protein>
    <recommendedName>
        <fullName evidence="7">LamG-like jellyroll fold domain-containing protein</fullName>
    </recommendedName>
</protein>
<dbReference type="Gene3D" id="2.60.120.230">
    <property type="match status" value="2"/>
</dbReference>
<evidence type="ECO:0000313" key="6">
    <source>
        <dbReference type="Proteomes" id="UP000249248"/>
    </source>
</evidence>